<dbReference type="InterPro" id="IPR004358">
    <property type="entry name" value="Sig_transdc_His_kin-like_C"/>
</dbReference>
<dbReference type="SUPFAM" id="SSF55785">
    <property type="entry name" value="PYP-like sensor domain (PAS domain)"/>
    <property type="match status" value="1"/>
</dbReference>
<accession>A0A5C5WKK5</accession>
<dbReference type="InterPro" id="IPR003594">
    <property type="entry name" value="HATPase_dom"/>
</dbReference>
<keyword evidence="3" id="KW-0597">Phosphoprotein</keyword>
<proteinExistence type="predicted"/>
<evidence type="ECO:0000313" key="5">
    <source>
        <dbReference type="EMBL" id="TWT50561.1"/>
    </source>
</evidence>
<dbReference type="OrthoDB" id="260274at2"/>
<dbReference type="Proteomes" id="UP000316598">
    <property type="component" value="Unassembled WGS sequence"/>
</dbReference>
<organism evidence="5 6">
    <name type="scientific">Rubripirellula amarantea</name>
    <dbReference type="NCBI Taxonomy" id="2527999"/>
    <lineage>
        <taxon>Bacteria</taxon>
        <taxon>Pseudomonadati</taxon>
        <taxon>Planctomycetota</taxon>
        <taxon>Planctomycetia</taxon>
        <taxon>Pirellulales</taxon>
        <taxon>Pirellulaceae</taxon>
        <taxon>Rubripirellula</taxon>
    </lineage>
</organism>
<evidence type="ECO:0000256" key="3">
    <source>
        <dbReference type="ARBA" id="ARBA00022553"/>
    </source>
</evidence>
<comment type="catalytic activity">
    <reaction evidence="1">
        <text>ATP + protein L-histidine = ADP + protein N-phospho-L-histidine.</text>
        <dbReference type="EC" id="2.7.13.3"/>
    </reaction>
</comment>
<dbReference type="PANTHER" id="PTHR43065:SF50">
    <property type="entry name" value="HISTIDINE KINASE"/>
    <property type="match status" value="1"/>
</dbReference>
<dbReference type="GO" id="GO:0000155">
    <property type="term" value="F:phosphorelay sensor kinase activity"/>
    <property type="evidence" value="ECO:0007669"/>
    <property type="project" value="InterPro"/>
</dbReference>
<dbReference type="PRINTS" id="PR00344">
    <property type="entry name" value="BCTRLSENSOR"/>
</dbReference>
<dbReference type="EMBL" id="SJPI01000002">
    <property type="protein sequence ID" value="TWT50561.1"/>
    <property type="molecule type" value="Genomic_DNA"/>
</dbReference>
<dbReference type="InterPro" id="IPR036890">
    <property type="entry name" value="HATPase_C_sf"/>
</dbReference>
<dbReference type="Gene3D" id="3.30.565.10">
    <property type="entry name" value="Histidine kinase-like ATPase, C-terminal domain"/>
    <property type="match status" value="1"/>
</dbReference>
<name>A0A5C5WKK5_9BACT</name>
<dbReference type="Gene3D" id="3.30.450.20">
    <property type="entry name" value="PAS domain"/>
    <property type="match status" value="1"/>
</dbReference>
<dbReference type="CDD" id="cd00082">
    <property type="entry name" value="HisKA"/>
    <property type="match status" value="1"/>
</dbReference>
<keyword evidence="6" id="KW-1185">Reference proteome</keyword>
<dbReference type="InterPro" id="IPR003661">
    <property type="entry name" value="HisK_dim/P_dom"/>
</dbReference>
<dbReference type="Pfam" id="PF13426">
    <property type="entry name" value="PAS_9"/>
    <property type="match status" value="1"/>
</dbReference>
<dbReference type="NCBIfam" id="TIGR00229">
    <property type="entry name" value="sensory_box"/>
    <property type="match status" value="1"/>
</dbReference>
<dbReference type="InterPro" id="IPR000014">
    <property type="entry name" value="PAS"/>
</dbReference>
<evidence type="ECO:0000256" key="2">
    <source>
        <dbReference type="ARBA" id="ARBA00012438"/>
    </source>
</evidence>
<evidence type="ECO:0000256" key="1">
    <source>
        <dbReference type="ARBA" id="ARBA00000085"/>
    </source>
</evidence>
<dbReference type="RefSeq" id="WP_146515770.1">
    <property type="nucleotide sequence ID" value="NZ_SJPI01000002.1"/>
</dbReference>
<comment type="caution">
    <text evidence="5">The sequence shown here is derived from an EMBL/GenBank/DDBJ whole genome shotgun (WGS) entry which is preliminary data.</text>
</comment>
<gene>
    <name evidence="5" type="primary">fixL_1</name>
    <name evidence="5" type="ORF">Pla22_33040</name>
</gene>
<sequence>MSDIELLKRRFERERAARKAAESLLEQKSLEVYQANLKLSELAEHTEAIVETAADGIVTYGQDGVIRSFNRSAARIFQRESGIGLNVRDLFQCSDTLCSVLFLADDFRESNANNEPLEFVGVRASGQAFPAEVSTSRVELNESLVYTSLIRDLSKRKELEVRLGQAQKMESVGQLAAGIAHEINTPIQFVGDNIKFLQGAFEDISDLLALYDQLVEAVDGNQPTQEVLSQVKQQCEIADLPFLQDEFPSAIAQSLEGIERVATIVRAMKEFSLPATQSKSAIDINRAIENTLAVAANQASEIATIQTELDPSLPPVLCLAGQMNQCFLNLLTNAVEAIADHCEPGAGRIKISTRADKDAVEIRVEDNGPGIPAEITNRIFDPFFTTKPVGKGTGQGLSFVYGVIVDMHDGTIHAQSPPNGGTTFVVSLPAHNYAETKGRAHANSAH</sequence>
<reference evidence="5 6" key="1">
    <citation type="submission" date="2019-02" db="EMBL/GenBank/DDBJ databases">
        <title>Deep-cultivation of Planctomycetes and their phenomic and genomic characterization uncovers novel biology.</title>
        <authorList>
            <person name="Wiegand S."/>
            <person name="Jogler M."/>
            <person name="Boedeker C."/>
            <person name="Pinto D."/>
            <person name="Vollmers J."/>
            <person name="Rivas-Marin E."/>
            <person name="Kohn T."/>
            <person name="Peeters S.H."/>
            <person name="Heuer A."/>
            <person name="Rast P."/>
            <person name="Oberbeckmann S."/>
            <person name="Bunk B."/>
            <person name="Jeske O."/>
            <person name="Meyerdierks A."/>
            <person name="Storesund J.E."/>
            <person name="Kallscheuer N."/>
            <person name="Luecker S."/>
            <person name="Lage O.M."/>
            <person name="Pohl T."/>
            <person name="Merkel B.J."/>
            <person name="Hornburger P."/>
            <person name="Mueller R.-W."/>
            <person name="Bruemmer F."/>
            <person name="Labrenz M."/>
            <person name="Spormann A.M."/>
            <person name="Op Den Camp H."/>
            <person name="Overmann J."/>
            <person name="Amann R."/>
            <person name="Jetten M.S.M."/>
            <person name="Mascher T."/>
            <person name="Medema M.H."/>
            <person name="Devos D.P."/>
            <person name="Kaster A.-K."/>
            <person name="Ovreas L."/>
            <person name="Rohde M."/>
            <person name="Galperin M.Y."/>
            <person name="Jogler C."/>
        </authorList>
    </citation>
    <scope>NUCLEOTIDE SEQUENCE [LARGE SCALE GENOMIC DNA]</scope>
    <source>
        <strain evidence="5 6">Pla22</strain>
    </source>
</reference>
<dbReference type="Pfam" id="PF02518">
    <property type="entry name" value="HATPase_c"/>
    <property type="match status" value="1"/>
</dbReference>
<evidence type="ECO:0000313" key="6">
    <source>
        <dbReference type="Proteomes" id="UP000316598"/>
    </source>
</evidence>
<feature type="domain" description="Histidine kinase" evidence="4">
    <location>
        <begin position="178"/>
        <end position="432"/>
    </location>
</feature>
<dbReference type="SMART" id="SM00387">
    <property type="entry name" value="HATPase_c"/>
    <property type="match status" value="1"/>
</dbReference>
<dbReference type="EC" id="2.7.13.3" evidence="2"/>
<dbReference type="Gene3D" id="1.10.287.130">
    <property type="match status" value="1"/>
</dbReference>
<dbReference type="SUPFAM" id="SSF55874">
    <property type="entry name" value="ATPase domain of HSP90 chaperone/DNA topoisomerase II/histidine kinase"/>
    <property type="match status" value="1"/>
</dbReference>
<evidence type="ECO:0000259" key="4">
    <source>
        <dbReference type="PROSITE" id="PS50109"/>
    </source>
</evidence>
<dbReference type="PROSITE" id="PS50109">
    <property type="entry name" value="HIS_KIN"/>
    <property type="match status" value="1"/>
</dbReference>
<dbReference type="InterPro" id="IPR035965">
    <property type="entry name" value="PAS-like_dom_sf"/>
</dbReference>
<protein>
    <recommendedName>
        <fullName evidence="2">histidine kinase</fullName>
        <ecNumber evidence="2">2.7.13.3</ecNumber>
    </recommendedName>
</protein>
<dbReference type="PANTHER" id="PTHR43065">
    <property type="entry name" value="SENSOR HISTIDINE KINASE"/>
    <property type="match status" value="1"/>
</dbReference>
<keyword evidence="5" id="KW-0808">Transferase</keyword>
<dbReference type="AlphaFoldDB" id="A0A5C5WKK5"/>
<dbReference type="InterPro" id="IPR005467">
    <property type="entry name" value="His_kinase_dom"/>
</dbReference>